<organism evidence="11 12">
    <name type="scientific">Eeniella nana</name>
    <name type="common">Yeast</name>
    <name type="synonym">Brettanomyces nanus</name>
    <dbReference type="NCBI Taxonomy" id="13502"/>
    <lineage>
        <taxon>Eukaryota</taxon>
        <taxon>Fungi</taxon>
        <taxon>Dikarya</taxon>
        <taxon>Ascomycota</taxon>
        <taxon>Saccharomycotina</taxon>
        <taxon>Pichiomycetes</taxon>
        <taxon>Pichiales</taxon>
        <taxon>Pichiaceae</taxon>
        <taxon>Brettanomyces</taxon>
    </lineage>
</organism>
<dbReference type="InterPro" id="IPR044865">
    <property type="entry name" value="MRH_dom"/>
</dbReference>
<evidence type="ECO:0000313" key="12">
    <source>
        <dbReference type="Proteomes" id="UP000662931"/>
    </source>
</evidence>
<evidence type="ECO:0000256" key="2">
    <source>
        <dbReference type="ARBA" id="ARBA00022448"/>
    </source>
</evidence>
<feature type="transmembrane region" description="Helical" evidence="9">
    <location>
        <begin position="221"/>
        <end position="247"/>
    </location>
</feature>
<evidence type="ECO:0000256" key="8">
    <source>
        <dbReference type="SAM" id="MobiDB-lite"/>
    </source>
</evidence>
<feature type="domain" description="MRH" evidence="10">
    <location>
        <begin position="49"/>
        <end position="213"/>
    </location>
</feature>
<evidence type="ECO:0000313" key="11">
    <source>
        <dbReference type="EMBL" id="QPG76506.1"/>
    </source>
</evidence>
<dbReference type="PROSITE" id="PS51914">
    <property type="entry name" value="MRH"/>
    <property type="match status" value="1"/>
</dbReference>
<dbReference type="AlphaFoldDB" id="A0A875S5C7"/>
<keyword evidence="12" id="KW-1185">Reference proteome</keyword>
<sequence length="260" mass="28203">MMLTLGLLVNTDTASSNVKMLQSSAAVHNPKHKTNKSGEKDGENTPAVKPCTVTNPLTNQFYDLRSLAAVTKDIDGQTVIVSQPWMTRGLDYAGNFTLGICSSPISLPEDLDGDDFSSVRNKTEVAAYFTSPDFPHKMALGLASTELKFRGRNLVMEYTGGDLCPNSKTRRRSSLLLFSCDREIQSKAKVSYIGSADDCAYFFEVRTIHACATAPTGENMGIVSIVFLIGAAAAITFFGGGVLYKLFKRLDLGQPPRLPN</sequence>
<evidence type="ECO:0000256" key="3">
    <source>
        <dbReference type="ARBA" id="ARBA00022692"/>
    </source>
</evidence>
<keyword evidence="4" id="KW-0732">Signal</keyword>
<gene>
    <name evidence="11" type="ORF">FOA43_003895</name>
</gene>
<protein>
    <recommendedName>
        <fullName evidence="10">MRH domain-containing protein</fullName>
    </recommendedName>
</protein>
<keyword evidence="7" id="KW-1015">Disulfide bond</keyword>
<accession>A0A875S5C7</accession>
<keyword evidence="3 9" id="KW-0812">Transmembrane</keyword>
<reference evidence="11" key="1">
    <citation type="submission" date="2020-10" db="EMBL/GenBank/DDBJ databases">
        <authorList>
            <person name="Roach M.J.R."/>
        </authorList>
    </citation>
    <scope>NUCLEOTIDE SEQUENCE</scope>
    <source>
        <strain evidence="11">CBS 1945</strain>
    </source>
</reference>
<dbReference type="PANTHER" id="PTHR15071">
    <property type="entry name" value="MANNOSE-6-PHOSPHATE RECEPTOR FAMILY MEMBER"/>
    <property type="match status" value="1"/>
</dbReference>
<evidence type="ECO:0000256" key="4">
    <source>
        <dbReference type="ARBA" id="ARBA00022729"/>
    </source>
</evidence>
<dbReference type="GO" id="GO:0000139">
    <property type="term" value="C:Golgi membrane"/>
    <property type="evidence" value="ECO:0007669"/>
    <property type="project" value="UniProtKB-SubCell"/>
</dbReference>
<dbReference type="GO" id="GO:0005770">
    <property type="term" value="C:late endosome"/>
    <property type="evidence" value="ECO:0007669"/>
    <property type="project" value="TreeGrafter"/>
</dbReference>
<keyword evidence="5 9" id="KW-1133">Transmembrane helix</keyword>
<evidence type="ECO:0000256" key="5">
    <source>
        <dbReference type="ARBA" id="ARBA00022989"/>
    </source>
</evidence>
<proteinExistence type="predicted"/>
<evidence type="ECO:0000256" key="7">
    <source>
        <dbReference type="ARBA" id="ARBA00023157"/>
    </source>
</evidence>
<dbReference type="InterPro" id="IPR009011">
    <property type="entry name" value="Man6P_isomerase_rcpt-bd_dom_sf"/>
</dbReference>
<feature type="region of interest" description="Disordered" evidence="8">
    <location>
        <begin position="24"/>
        <end position="48"/>
    </location>
</feature>
<dbReference type="GO" id="GO:0007034">
    <property type="term" value="P:vacuolar transport"/>
    <property type="evidence" value="ECO:0007669"/>
    <property type="project" value="TreeGrafter"/>
</dbReference>
<dbReference type="Proteomes" id="UP000662931">
    <property type="component" value="Chromosome 4"/>
</dbReference>
<keyword evidence="6 9" id="KW-0472">Membrane</keyword>
<dbReference type="RefSeq" id="XP_038780071.1">
    <property type="nucleotide sequence ID" value="XM_038924143.1"/>
</dbReference>
<name>A0A875S5C7_EENNA</name>
<comment type="subcellular location">
    <subcellularLocation>
        <location evidence="1">Golgi apparatus membrane</location>
        <topology evidence="1">Single-pass type I membrane protein</topology>
    </subcellularLocation>
</comment>
<keyword evidence="2" id="KW-0813">Transport</keyword>
<dbReference type="GeneID" id="62197295"/>
<evidence type="ECO:0000256" key="1">
    <source>
        <dbReference type="ARBA" id="ARBA00004614"/>
    </source>
</evidence>
<dbReference type="EMBL" id="CP064815">
    <property type="protein sequence ID" value="QPG76506.1"/>
    <property type="molecule type" value="Genomic_DNA"/>
</dbReference>
<dbReference type="SUPFAM" id="SSF50911">
    <property type="entry name" value="Mannose 6-phosphate receptor domain"/>
    <property type="match status" value="1"/>
</dbReference>
<evidence type="ECO:0000259" key="10">
    <source>
        <dbReference type="PROSITE" id="PS51914"/>
    </source>
</evidence>
<dbReference type="Gene3D" id="2.70.130.10">
    <property type="entry name" value="Mannose-6-phosphate receptor binding domain"/>
    <property type="match status" value="1"/>
</dbReference>
<dbReference type="PANTHER" id="PTHR15071:SF0">
    <property type="entry name" value="MANNOSE 6-PHOSPHATE RECEPTOR-LIKE PROTEIN 1"/>
    <property type="match status" value="1"/>
</dbReference>
<dbReference type="KEGG" id="bnn:FOA43_003895"/>
<evidence type="ECO:0000256" key="6">
    <source>
        <dbReference type="ARBA" id="ARBA00023136"/>
    </source>
</evidence>
<evidence type="ECO:0000256" key="9">
    <source>
        <dbReference type="SAM" id="Phobius"/>
    </source>
</evidence>
<dbReference type="OrthoDB" id="4504960at2759"/>
<dbReference type="GO" id="GO:0010008">
    <property type="term" value="C:endosome membrane"/>
    <property type="evidence" value="ECO:0007669"/>
    <property type="project" value="UniProtKB-SubCell"/>
</dbReference>